<dbReference type="EMBL" id="FOMD01000002">
    <property type="protein sequence ID" value="SFC95478.1"/>
    <property type="molecule type" value="Genomic_DNA"/>
</dbReference>
<keyword evidence="4" id="KW-1185">Reference proteome</keyword>
<evidence type="ECO:0000256" key="1">
    <source>
        <dbReference type="SAM" id="MobiDB-lite"/>
    </source>
</evidence>
<organism evidence="3 4">
    <name type="scientific">Klenkia taihuensis</name>
    <dbReference type="NCBI Taxonomy" id="1225127"/>
    <lineage>
        <taxon>Bacteria</taxon>
        <taxon>Bacillati</taxon>
        <taxon>Actinomycetota</taxon>
        <taxon>Actinomycetes</taxon>
        <taxon>Geodermatophilales</taxon>
        <taxon>Geodermatophilaceae</taxon>
        <taxon>Klenkia</taxon>
    </lineage>
</organism>
<proteinExistence type="predicted"/>
<dbReference type="InterPro" id="IPR014457">
    <property type="entry name" value="UCP010260"/>
</dbReference>
<gene>
    <name evidence="3" type="ORF">SAMN05661030_2074</name>
</gene>
<accession>A0A1I1NJ22</accession>
<protein>
    <submittedName>
        <fullName evidence="3">Uncharacterized protein, UPF0548 family</fullName>
    </submittedName>
</protein>
<name>A0A1I1NJ22_9ACTN</name>
<feature type="region of interest" description="Disordered" evidence="1">
    <location>
        <begin position="1"/>
        <end position="22"/>
    </location>
</feature>
<dbReference type="PANTHER" id="PTHR34202:SF1">
    <property type="entry name" value="UPF0548 PROTEIN"/>
    <property type="match status" value="1"/>
</dbReference>
<evidence type="ECO:0000259" key="2">
    <source>
        <dbReference type="Pfam" id="PF09348"/>
    </source>
</evidence>
<dbReference type="AlphaFoldDB" id="A0A1I1NJ22"/>
<evidence type="ECO:0000313" key="3">
    <source>
        <dbReference type="EMBL" id="SFC95478.1"/>
    </source>
</evidence>
<dbReference type="STRING" id="1225127.SAMN05661030_2074"/>
<dbReference type="InterPro" id="IPR018960">
    <property type="entry name" value="DUF1990"/>
</dbReference>
<evidence type="ECO:0000313" key="4">
    <source>
        <dbReference type="Proteomes" id="UP000199022"/>
    </source>
</evidence>
<feature type="domain" description="DUF1990" evidence="2">
    <location>
        <begin position="28"/>
        <end position="167"/>
    </location>
</feature>
<reference evidence="4" key="1">
    <citation type="submission" date="2016-10" db="EMBL/GenBank/DDBJ databases">
        <authorList>
            <person name="Varghese N."/>
            <person name="Submissions S."/>
        </authorList>
    </citation>
    <scope>NUCLEOTIDE SEQUENCE [LARGE SCALE GENOMIC DNA]</scope>
    <source>
        <strain evidence="4">DSM 45962</strain>
    </source>
</reference>
<dbReference type="PIRSF" id="PIRSF010260">
    <property type="entry name" value="UCP010260"/>
    <property type="match status" value="1"/>
</dbReference>
<dbReference type="Pfam" id="PF09348">
    <property type="entry name" value="DUF1990"/>
    <property type="match status" value="1"/>
</dbReference>
<dbReference type="Proteomes" id="UP000199022">
    <property type="component" value="Unassembled WGS sequence"/>
</dbReference>
<dbReference type="PANTHER" id="PTHR34202">
    <property type="entry name" value="UPF0548 PROTEIN"/>
    <property type="match status" value="1"/>
</dbReference>
<sequence>MHDGDVATPSLPPGTTRPADADWSAALPGWRVHAETVPIGRGPDAWVRAGAVLEWAVKTRSGFAVRPPGRVREGADLELVAAVGPLRITEPVRVVAVVDTADRRGFAYATRPGHPVSGEEAFVVHRDPDGAVWLTLRSLTRPGSGVWRPLFPGLLVAQRLYRHRYRRALVTDPRSGGARRRGR</sequence>